<sequence>MPVFFWWYLAAVNLAALFACLADKRAAVKGRWRISERSLLTLCALGGGPGFYLGMHWFHHKTRHRKFTWGVPALCLLWLAGMAAWLWLGRA</sequence>
<proteinExistence type="predicted"/>
<dbReference type="Pfam" id="PF06961">
    <property type="entry name" value="DUF1294"/>
    <property type="match status" value="1"/>
</dbReference>
<reference evidence="2 5" key="3">
    <citation type="journal article" date="2019" name="Nat. Med.">
        <title>A library of human gut bacterial isolates paired with longitudinal multiomics data enables mechanistic microbiome research.</title>
        <authorList>
            <person name="Poyet M."/>
            <person name="Groussin M."/>
            <person name="Gibbons S.M."/>
            <person name="Avila-Pacheco J."/>
            <person name="Jiang X."/>
            <person name="Kearney S.M."/>
            <person name="Perrotta A.R."/>
            <person name="Berdy B."/>
            <person name="Zhao S."/>
            <person name="Lieberman T.D."/>
            <person name="Swanson P.K."/>
            <person name="Smith M."/>
            <person name="Roesemann S."/>
            <person name="Alexander J.E."/>
            <person name="Rich S.A."/>
            <person name="Livny J."/>
            <person name="Vlamakis H."/>
            <person name="Clish C."/>
            <person name="Bullock K."/>
            <person name="Deik A."/>
            <person name="Scott J."/>
            <person name="Pierce K.A."/>
            <person name="Xavier R.J."/>
            <person name="Alm E.J."/>
        </authorList>
    </citation>
    <scope>NUCLEOTIDE SEQUENCE [LARGE SCALE GENOMIC DNA]</scope>
    <source>
        <strain evidence="2 5">BIOML-A2</strain>
    </source>
</reference>
<evidence type="ECO:0000313" key="2">
    <source>
        <dbReference type="EMBL" id="MZL68436.1"/>
    </source>
</evidence>
<dbReference type="EMBL" id="FQVY01000001">
    <property type="protein sequence ID" value="SHF86448.1"/>
    <property type="molecule type" value="Genomic_DNA"/>
</dbReference>
<accession>A0AAQ1MC84</accession>
<comment type="caution">
    <text evidence="3">The sequence shown here is derived from an EMBL/GenBank/DDBJ whole genome shotgun (WGS) entry which is preliminary data.</text>
</comment>
<dbReference type="Proteomes" id="UP000474718">
    <property type="component" value="Unassembled WGS sequence"/>
</dbReference>
<dbReference type="InterPro" id="IPR010718">
    <property type="entry name" value="DUF1294"/>
</dbReference>
<evidence type="ECO:0000313" key="4">
    <source>
        <dbReference type="Proteomes" id="UP000184089"/>
    </source>
</evidence>
<keyword evidence="1" id="KW-1133">Transmembrane helix</keyword>
<feature type="transmembrane region" description="Helical" evidence="1">
    <location>
        <begin position="67"/>
        <end position="88"/>
    </location>
</feature>
<evidence type="ECO:0000313" key="3">
    <source>
        <dbReference type="EMBL" id="SHF86448.1"/>
    </source>
</evidence>
<gene>
    <name evidence="2" type="ORF">GT747_01425</name>
    <name evidence="3" type="ORF">SAMN05444424_0966</name>
</gene>
<dbReference type="AlphaFoldDB" id="A0AAQ1MC84"/>
<dbReference type="EMBL" id="WWVX01000001">
    <property type="protein sequence ID" value="MZL68436.1"/>
    <property type="molecule type" value="Genomic_DNA"/>
</dbReference>
<feature type="transmembrane region" description="Helical" evidence="1">
    <location>
        <begin position="34"/>
        <end position="55"/>
    </location>
</feature>
<name>A0AAQ1MC84_9FIRM</name>
<dbReference type="RefSeq" id="WP_021660446.1">
    <property type="nucleotide sequence ID" value="NZ_FQVY01000001.1"/>
</dbReference>
<keyword evidence="1" id="KW-0472">Membrane</keyword>
<keyword evidence="5" id="KW-1185">Reference proteome</keyword>
<keyword evidence="1" id="KW-0812">Transmembrane</keyword>
<dbReference type="Proteomes" id="UP000184089">
    <property type="component" value="Unassembled WGS sequence"/>
</dbReference>
<organism evidence="3 4">
    <name type="scientific">Bittarella massiliensis</name>
    <name type="common">ex Durand et al. 2017</name>
    <dbReference type="NCBI Taxonomy" id="1720313"/>
    <lineage>
        <taxon>Bacteria</taxon>
        <taxon>Bacillati</taxon>
        <taxon>Bacillota</taxon>
        <taxon>Clostridia</taxon>
        <taxon>Eubacteriales</taxon>
        <taxon>Oscillospiraceae</taxon>
        <taxon>Bittarella (ex Durand et al. 2017)</taxon>
    </lineage>
</organism>
<evidence type="ECO:0000256" key="1">
    <source>
        <dbReference type="SAM" id="Phobius"/>
    </source>
</evidence>
<reference evidence="3" key="2">
    <citation type="submission" date="2016-11" db="EMBL/GenBank/DDBJ databases">
        <authorList>
            <person name="Varghese N."/>
            <person name="Submissions S."/>
        </authorList>
    </citation>
    <scope>NUCLEOTIDE SEQUENCE</scope>
    <source>
        <strain evidence="3">DSM 4029</strain>
    </source>
</reference>
<protein>
    <submittedName>
        <fullName evidence="2">DUF1294 domain-containing protein</fullName>
    </submittedName>
    <submittedName>
        <fullName evidence="3">Uncharacterized membrane protein YsdA, DUF1294 family</fullName>
    </submittedName>
</protein>
<feature type="transmembrane region" description="Helical" evidence="1">
    <location>
        <begin position="6"/>
        <end position="22"/>
    </location>
</feature>
<reference evidence="4" key="1">
    <citation type="submission" date="2016-11" db="EMBL/GenBank/DDBJ databases">
        <authorList>
            <person name="Jaros S."/>
            <person name="Januszkiewicz K."/>
            <person name="Wedrychowicz H."/>
        </authorList>
    </citation>
    <scope>NUCLEOTIDE SEQUENCE [LARGE SCALE GENOMIC DNA]</scope>
    <source>
        <strain evidence="4">DSM 4029</strain>
    </source>
</reference>
<evidence type="ECO:0000313" key="5">
    <source>
        <dbReference type="Proteomes" id="UP000474718"/>
    </source>
</evidence>